<protein>
    <submittedName>
        <fullName evidence="1">Uncharacterized protein</fullName>
    </submittedName>
</protein>
<evidence type="ECO:0000313" key="1">
    <source>
        <dbReference type="EMBL" id="JAC70634.1"/>
    </source>
</evidence>
<dbReference type="AlphaFoldDB" id="A0A061RIU2"/>
<organism evidence="1">
    <name type="scientific">Tetraselmis sp. GSL018</name>
    <dbReference type="NCBI Taxonomy" id="582737"/>
    <lineage>
        <taxon>Eukaryota</taxon>
        <taxon>Viridiplantae</taxon>
        <taxon>Chlorophyta</taxon>
        <taxon>core chlorophytes</taxon>
        <taxon>Chlorodendrophyceae</taxon>
        <taxon>Chlorodendrales</taxon>
        <taxon>Chlorodendraceae</taxon>
        <taxon>Tetraselmis</taxon>
    </lineage>
</organism>
<gene>
    <name evidence="1" type="ORF">TSPGSL018_3717</name>
</gene>
<feature type="non-terminal residue" evidence="1">
    <location>
        <position position="1"/>
    </location>
</feature>
<name>A0A061RIU2_9CHLO</name>
<sequence length="53" mass="6278">LCKCPHGTCHRDYRLFYMIMPIVPRVRQLQIQVNKTTLLDPMFLASVTQASWR</sequence>
<accession>A0A061RIU2</accession>
<dbReference type="EMBL" id="GBEZ01015538">
    <property type="protein sequence ID" value="JAC70634.1"/>
    <property type="molecule type" value="Transcribed_RNA"/>
</dbReference>
<proteinExistence type="predicted"/>
<reference evidence="1" key="1">
    <citation type="submission" date="2014-05" db="EMBL/GenBank/DDBJ databases">
        <title>The transcriptome of the halophilic microalga Tetraselmis sp. GSL018 isolated from the Great Salt Lake, Utah.</title>
        <authorList>
            <person name="Jinkerson R.E."/>
            <person name="D'Adamo S."/>
            <person name="Posewitz M.C."/>
        </authorList>
    </citation>
    <scope>NUCLEOTIDE SEQUENCE</scope>
    <source>
        <strain evidence="1">GSL018</strain>
    </source>
</reference>